<organism evidence="14 15">
    <name type="scientific">Clostridium lapidicellarium</name>
    <dbReference type="NCBI Taxonomy" id="3240931"/>
    <lineage>
        <taxon>Bacteria</taxon>
        <taxon>Bacillati</taxon>
        <taxon>Bacillota</taxon>
        <taxon>Clostridia</taxon>
        <taxon>Eubacteriales</taxon>
        <taxon>Clostridiaceae</taxon>
        <taxon>Clostridium</taxon>
    </lineage>
</organism>
<feature type="compositionally biased region" description="Low complexity" evidence="10">
    <location>
        <begin position="627"/>
        <end position="654"/>
    </location>
</feature>
<feature type="region of interest" description="Disordered" evidence="10">
    <location>
        <begin position="289"/>
        <end position="322"/>
    </location>
</feature>
<evidence type="ECO:0000259" key="12">
    <source>
        <dbReference type="PROSITE" id="PS50011"/>
    </source>
</evidence>
<keyword evidence="5 14" id="KW-0418">Kinase</keyword>
<dbReference type="InterPro" id="IPR008271">
    <property type="entry name" value="Ser/Thr_kinase_AS"/>
</dbReference>
<evidence type="ECO:0000256" key="1">
    <source>
        <dbReference type="ARBA" id="ARBA00012513"/>
    </source>
</evidence>
<dbReference type="Pfam" id="PF00069">
    <property type="entry name" value="Pkinase"/>
    <property type="match status" value="1"/>
</dbReference>
<dbReference type="NCBIfam" id="NF033483">
    <property type="entry name" value="PknB_PASTA_kin"/>
    <property type="match status" value="1"/>
</dbReference>
<evidence type="ECO:0000259" key="13">
    <source>
        <dbReference type="PROSITE" id="PS51178"/>
    </source>
</evidence>
<feature type="region of interest" description="Disordered" evidence="10">
    <location>
        <begin position="565"/>
        <end position="654"/>
    </location>
</feature>
<keyword evidence="2" id="KW-0723">Serine/threonine-protein kinase</keyword>
<feature type="compositionally biased region" description="Gly residues" evidence="10">
    <location>
        <begin position="599"/>
        <end position="626"/>
    </location>
</feature>
<feature type="domain" description="PASTA" evidence="13">
    <location>
        <begin position="422"/>
        <end position="489"/>
    </location>
</feature>
<dbReference type="InterPro" id="IPR011009">
    <property type="entry name" value="Kinase-like_dom_sf"/>
</dbReference>
<dbReference type="RefSeq" id="WP_369868315.1">
    <property type="nucleotide sequence ID" value="NZ_JBGFFE010000001.1"/>
</dbReference>
<evidence type="ECO:0000256" key="11">
    <source>
        <dbReference type="SAM" id="Phobius"/>
    </source>
</evidence>
<comment type="catalytic activity">
    <reaction evidence="8">
        <text>L-seryl-[protein] + ATP = O-phospho-L-seryl-[protein] + ADP + H(+)</text>
        <dbReference type="Rhea" id="RHEA:17989"/>
        <dbReference type="Rhea" id="RHEA-COMP:9863"/>
        <dbReference type="Rhea" id="RHEA-COMP:11604"/>
        <dbReference type="ChEBI" id="CHEBI:15378"/>
        <dbReference type="ChEBI" id="CHEBI:29999"/>
        <dbReference type="ChEBI" id="CHEBI:30616"/>
        <dbReference type="ChEBI" id="CHEBI:83421"/>
        <dbReference type="ChEBI" id="CHEBI:456216"/>
        <dbReference type="EC" id="2.7.11.1"/>
    </reaction>
</comment>
<evidence type="ECO:0000256" key="2">
    <source>
        <dbReference type="ARBA" id="ARBA00022527"/>
    </source>
</evidence>
<keyword evidence="11" id="KW-0472">Membrane</keyword>
<keyword evidence="3" id="KW-0808">Transferase</keyword>
<dbReference type="SUPFAM" id="SSF56112">
    <property type="entry name" value="Protein kinase-like (PK-like)"/>
    <property type="match status" value="1"/>
</dbReference>
<dbReference type="PANTHER" id="PTHR43289">
    <property type="entry name" value="MITOGEN-ACTIVATED PROTEIN KINASE KINASE KINASE 20-RELATED"/>
    <property type="match status" value="1"/>
</dbReference>
<evidence type="ECO:0000256" key="7">
    <source>
        <dbReference type="ARBA" id="ARBA00047899"/>
    </source>
</evidence>
<feature type="domain" description="PASTA" evidence="13">
    <location>
        <begin position="355"/>
        <end position="421"/>
    </location>
</feature>
<dbReference type="InterPro" id="IPR000719">
    <property type="entry name" value="Prot_kinase_dom"/>
</dbReference>
<dbReference type="Gene3D" id="1.10.510.10">
    <property type="entry name" value="Transferase(Phosphotransferase) domain 1"/>
    <property type="match status" value="1"/>
</dbReference>
<proteinExistence type="predicted"/>
<dbReference type="PROSITE" id="PS00107">
    <property type="entry name" value="PROTEIN_KINASE_ATP"/>
    <property type="match status" value="1"/>
</dbReference>
<keyword evidence="6 9" id="KW-0067">ATP-binding</keyword>
<dbReference type="GO" id="GO:0016301">
    <property type="term" value="F:kinase activity"/>
    <property type="evidence" value="ECO:0007669"/>
    <property type="project" value="UniProtKB-KW"/>
</dbReference>
<dbReference type="Gene3D" id="3.30.200.20">
    <property type="entry name" value="Phosphorylase Kinase, domain 1"/>
    <property type="match status" value="1"/>
</dbReference>
<evidence type="ECO:0000256" key="5">
    <source>
        <dbReference type="ARBA" id="ARBA00022777"/>
    </source>
</evidence>
<reference evidence="14 15" key="1">
    <citation type="submission" date="2024-08" db="EMBL/GenBank/DDBJ databases">
        <title>Clostridium lapicellarii sp. nov., and Clostridium renhuaiense sp. nov., two species isolated from the mud in a fermentation cellar used for producing sauce-flavour Chinese liquors.</title>
        <authorList>
            <person name="Yang F."/>
            <person name="Wang H."/>
            <person name="Chen L.Q."/>
            <person name="Zhou N."/>
            <person name="Lu J.J."/>
            <person name="Pu X.X."/>
            <person name="Wan B."/>
            <person name="Wang L."/>
            <person name="Liu S.J."/>
        </authorList>
    </citation>
    <scope>NUCLEOTIDE SEQUENCE [LARGE SCALE GENOMIC DNA]</scope>
    <source>
        <strain evidence="14 15">MT-113</strain>
    </source>
</reference>
<feature type="domain" description="PASTA" evidence="13">
    <location>
        <begin position="490"/>
        <end position="560"/>
    </location>
</feature>
<dbReference type="CDD" id="cd14014">
    <property type="entry name" value="STKc_PknB_like"/>
    <property type="match status" value="1"/>
</dbReference>
<keyword evidence="15" id="KW-1185">Reference proteome</keyword>
<dbReference type="PROSITE" id="PS50011">
    <property type="entry name" value="PROTEIN_KINASE_DOM"/>
    <property type="match status" value="1"/>
</dbReference>
<gene>
    <name evidence="14" type="primary">pknB</name>
    <name evidence="14" type="ORF">AB8S09_00720</name>
</gene>
<dbReference type="InterPro" id="IPR005543">
    <property type="entry name" value="PASTA_dom"/>
</dbReference>
<dbReference type="PROSITE" id="PS00108">
    <property type="entry name" value="PROTEIN_KINASE_ST"/>
    <property type="match status" value="1"/>
</dbReference>
<feature type="binding site" evidence="9">
    <location>
        <position position="39"/>
    </location>
    <ligand>
        <name>ATP</name>
        <dbReference type="ChEBI" id="CHEBI:30616"/>
    </ligand>
</feature>
<feature type="compositionally biased region" description="Polar residues" evidence="10">
    <location>
        <begin position="565"/>
        <end position="578"/>
    </location>
</feature>
<sequence>MIGTMLGNRYEPLEKIGEGGMAVVYKAKDHLLNRNVAVKVLKEQFSSDTEFVEKFKREATAAASLSDNNIVNIYDVGSQNDINYIVMEYVSGKTLKQIIKEEVRIPPEKTVEIAIQIAKALRCAHRNNIIHRDIKPHNILVTEDGIVKVTDFGIAKASNSVTITNSNKIMGSAHYFSPEQARGSFVDFRTDIYSLGIVMYEMVTGKVPYDAESPVSIALKHIQEPVVPPIKLNENVPEGLNKLILKAVEKEPIKRYQTMDDMLVDLKKIENNQKLNLAEDDLNDDMTRIMDPVDVNDNYKNEDEDYDEDEVEPEKKKNKSPALDPKKKKTILIIALIVLITVIGAVSGYFAFSRNSSEVSVPNIVGMKRDQAKKLVESKKLNFVVGAKQKSDKPAGTVLECFPKSGTKVKIHSDVRVIISGGSDTMGVPNVVGIDLGTAKSIITSSGLSVGNISYRYSDNVSQGQVVSQDPEADSKVKNGTKVNLVVSKGPESKYVTVPDVSGKSISEAKAIMQGAGLKVVENPVETSDRNQENMGVTNQSVGASRQVKEGTSVTLTYYVYKQPQGEQGMNSNQGSQEGNTGSNTGSNTAGSGQQSSGGNTGSGQQSGGQQSGGSQQGGGQQGNNGSGNNSNNSNTGNRSNSNYNYSDYNNSRR</sequence>
<keyword evidence="4 9" id="KW-0547">Nucleotide-binding</keyword>
<dbReference type="SMART" id="SM00220">
    <property type="entry name" value="S_TKc"/>
    <property type="match status" value="1"/>
</dbReference>
<evidence type="ECO:0000256" key="4">
    <source>
        <dbReference type="ARBA" id="ARBA00022741"/>
    </source>
</evidence>
<dbReference type="Proteomes" id="UP001565220">
    <property type="component" value="Unassembled WGS sequence"/>
</dbReference>
<dbReference type="CDD" id="cd06577">
    <property type="entry name" value="PASTA_pknB"/>
    <property type="match status" value="3"/>
</dbReference>
<accession>A0ABV4DSF2</accession>
<dbReference type="SMART" id="SM00740">
    <property type="entry name" value="PASTA"/>
    <property type="match status" value="3"/>
</dbReference>
<comment type="catalytic activity">
    <reaction evidence="7">
        <text>L-threonyl-[protein] + ATP = O-phospho-L-threonyl-[protein] + ADP + H(+)</text>
        <dbReference type="Rhea" id="RHEA:46608"/>
        <dbReference type="Rhea" id="RHEA-COMP:11060"/>
        <dbReference type="Rhea" id="RHEA-COMP:11605"/>
        <dbReference type="ChEBI" id="CHEBI:15378"/>
        <dbReference type="ChEBI" id="CHEBI:30013"/>
        <dbReference type="ChEBI" id="CHEBI:30616"/>
        <dbReference type="ChEBI" id="CHEBI:61977"/>
        <dbReference type="ChEBI" id="CHEBI:456216"/>
        <dbReference type="EC" id="2.7.11.1"/>
    </reaction>
</comment>
<protein>
    <recommendedName>
        <fullName evidence="1">non-specific serine/threonine protein kinase</fullName>
        <ecNumber evidence="1">2.7.11.1</ecNumber>
    </recommendedName>
</protein>
<feature type="domain" description="Protein kinase" evidence="12">
    <location>
        <begin position="10"/>
        <end position="275"/>
    </location>
</feature>
<dbReference type="PANTHER" id="PTHR43289:SF34">
    <property type="entry name" value="SERINE_THREONINE-PROTEIN KINASE YBDM-RELATED"/>
    <property type="match status" value="1"/>
</dbReference>
<dbReference type="EC" id="2.7.11.1" evidence="1"/>
<feature type="compositionally biased region" description="Acidic residues" evidence="10">
    <location>
        <begin position="302"/>
        <end position="312"/>
    </location>
</feature>
<evidence type="ECO:0000256" key="9">
    <source>
        <dbReference type="PROSITE-ProRule" id="PRU10141"/>
    </source>
</evidence>
<name>A0ABV4DSF2_9CLOT</name>
<comment type="caution">
    <text evidence="14">The sequence shown here is derived from an EMBL/GenBank/DDBJ whole genome shotgun (WGS) entry which is preliminary data.</text>
</comment>
<dbReference type="InterPro" id="IPR017441">
    <property type="entry name" value="Protein_kinase_ATP_BS"/>
</dbReference>
<evidence type="ECO:0000256" key="3">
    <source>
        <dbReference type="ARBA" id="ARBA00022679"/>
    </source>
</evidence>
<evidence type="ECO:0000313" key="14">
    <source>
        <dbReference type="EMBL" id="MEY8762169.1"/>
    </source>
</evidence>
<dbReference type="Pfam" id="PF03793">
    <property type="entry name" value="PASTA"/>
    <property type="match status" value="3"/>
</dbReference>
<evidence type="ECO:0000256" key="8">
    <source>
        <dbReference type="ARBA" id="ARBA00048679"/>
    </source>
</evidence>
<evidence type="ECO:0000256" key="10">
    <source>
        <dbReference type="SAM" id="MobiDB-lite"/>
    </source>
</evidence>
<keyword evidence="11" id="KW-0812">Transmembrane</keyword>
<evidence type="ECO:0000313" key="15">
    <source>
        <dbReference type="Proteomes" id="UP001565220"/>
    </source>
</evidence>
<keyword evidence="11" id="KW-1133">Transmembrane helix</keyword>
<dbReference type="Gene3D" id="3.30.10.20">
    <property type="match status" value="3"/>
</dbReference>
<dbReference type="PROSITE" id="PS51178">
    <property type="entry name" value="PASTA"/>
    <property type="match status" value="3"/>
</dbReference>
<dbReference type="EMBL" id="JBGFFE010000001">
    <property type="protein sequence ID" value="MEY8762169.1"/>
    <property type="molecule type" value="Genomic_DNA"/>
</dbReference>
<evidence type="ECO:0000256" key="6">
    <source>
        <dbReference type="ARBA" id="ARBA00022840"/>
    </source>
</evidence>
<feature type="compositionally biased region" description="Low complexity" evidence="10">
    <location>
        <begin position="579"/>
        <end position="598"/>
    </location>
</feature>
<feature type="transmembrane region" description="Helical" evidence="11">
    <location>
        <begin position="331"/>
        <end position="352"/>
    </location>
</feature>